<keyword evidence="4 8" id="KW-0812">Transmembrane</keyword>
<dbReference type="PANTHER" id="PTHR11403">
    <property type="entry name" value="CYTOCHROME C OXIDASE SUBUNIT III"/>
    <property type="match status" value="1"/>
</dbReference>
<keyword evidence="8 11" id="KW-0496">Mitochondrion</keyword>
<protein>
    <recommendedName>
        <fullName evidence="3 8">Cytochrome c oxidase subunit 3</fullName>
    </recommendedName>
</protein>
<evidence type="ECO:0000256" key="4">
    <source>
        <dbReference type="ARBA" id="ARBA00022692"/>
    </source>
</evidence>
<accession>A0A3G3C734</accession>
<evidence type="ECO:0000256" key="2">
    <source>
        <dbReference type="ARBA" id="ARBA00010581"/>
    </source>
</evidence>
<feature type="transmembrane region" description="Helical" evidence="9">
    <location>
        <begin position="162"/>
        <end position="180"/>
    </location>
</feature>
<keyword evidence="7 9" id="KW-0472">Membrane</keyword>
<evidence type="ECO:0000256" key="7">
    <source>
        <dbReference type="ARBA" id="ARBA00023136"/>
    </source>
</evidence>
<feature type="transmembrane region" description="Helical" evidence="9">
    <location>
        <begin position="113"/>
        <end position="135"/>
    </location>
</feature>
<geneLocation type="mitochondrion" evidence="11"/>
<comment type="function">
    <text evidence="8">Component of the cytochrome c oxidase, the last enzyme in the mitochondrial electron transport chain which drives oxidative phosphorylation. The respiratory chain contains 3 multisubunit complexes succinate dehydrogenase (complex II, CII), ubiquinol-cytochrome c oxidoreductase (cytochrome b-c1 complex, complex III, CIII) and cytochrome c oxidase (complex IV, CIV), that cooperate to transfer electrons derived from NADH and succinate to molecular oxygen, creating an electrochemical gradient over the inner membrane that drives transmembrane transport and the ATP synthase. Cytochrome c oxidase is the component of the respiratory chain that catalyzes the reduction of oxygen to water. Electrons originating from reduced cytochrome c in the intermembrane space (IMS) are transferred via the dinuclear copper A center (CU(A)) of subunit 2 and heme A of subunit 1 to the active site in subunit 1, a binuclear center (BNC) formed by heme A3 and copper B (CU(B)). The BNC reduces molecular oxygen to 2 water molecules using 4 electrons from cytochrome c in the IMS and 4 protons from the mitochondrial matrix.</text>
</comment>
<dbReference type="SUPFAM" id="SSF81452">
    <property type="entry name" value="Cytochrome c oxidase subunit III-like"/>
    <property type="match status" value="1"/>
</dbReference>
<dbReference type="Gene3D" id="1.20.120.80">
    <property type="entry name" value="Cytochrome c oxidase, subunit III, four-helix bundle"/>
    <property type="match status" value="1"/>
</dbReference>
<feature type="transmembrane region" description="Helical" evidence="9">
    <location>
        <begin position="72"/>
        <end position="93"/>
    </location>
</feature>
<dbReference type="EMBL" id="MG755811">
    <property type="protein sequence ID" value="AYP72642.1"/>
    <property type="molecule type" value="Genomic_DNA"/>
</dbReference>
<dbReference type="GO" id="GO:0016020">
    <property type="term" value="C:membrane"/>
    <property type="evidence" value="ECO:0007669"/>
    <property type="project" value="UniProtKB-SubCell"/>
</dbReference>
<keyword evidence="5" id="KW-1278">Translocase</keyword>
<dbReference type="Pfam" id="PF00510">
    <property type="entry name" value="COX3"/>
    <property type="match status" value="1"/>
</dbReference>
<evidence type="ECO:0000256" key="8">
    <source>
        <dbReference type="RuleBase" id="RU003375"/>
    </source>
</evidence>
<dbReference type="CDD" id="cd01665">
    <property type="entry name" value="Cyt_c_Oxidase_III"/>
    <property type="match status" value="1"/>
</dbReference>
<reference evidence="11" key="2">
    <citation type="submission" date="2018-01" db="EMBL/GenBank/DDBJ databases">
        <authorList>
            <person name="Ma T.H."/>
            <person name="Yu N.Z."/>
        </authorList>
    </citation>
    <scope>NUCLEOTIDE SEQUENCE</scope>
</reference>
<dbReference type="InterPro" id="IPR013833">
    <property type="entry name" value="Cyt_c_oxidase_su3_a-hlx"/>
</dbReference>
<dbReference type="GO" id="GO:0004129">
    <property type="term" value="F:cytochrome-c oxidase activity"/>
    <property type="evidence" value="ECO:0007669"/>
    <property type="project" value="InterPro"/>
</dbReference>
<feature type="transmembrane region" description="Helical" evidence="9">
    <location>
        <begin position="201"/>
        <end position="218"/>
    </location>
</feature>
<keyword evidence="6 9" id="KW-1133">Transmembrane helix</keyword>
<dbReference type="Gene3D" id="1.10.287.70">
    <property type="match status" value="1"/>
</dbReference>
<dbReference type="PROSITE" id="PS50253">
    <property type="entry name" value="COX3"/>
    <property type="match status" value="1"/>
</dbReference>
<comment type="similarity">
    <text evidence="2 8">Belongs to the cytochrome c oxidase subunit 3 family.</text>
</comment>
<evidence type="ECO:0000256" key="1">
    <source>
        <dbReference type="ARBA" id="ARBA00004141"/>
    </source>
</evidence>
<organism evidence="11">
    <name type="scientific">Tridacna derasa</name>
    <name type="common">Southern giant clam</name>
    <dbReference type="NCBI Taxonomy" id="80831"/>
    <lineage>
        <taxon>Eukaryota</taxon>
        <taxon>Metazoa</taxon>
        <taxon>Spiralia</taxon>
        <taxon>Lophotrochozoa</taxon>
        <taxon>Mollusca</taxon>
        <taxon>Bivalvia</taxon>
        <taxon>Autobranchia</taxon>
        <taxon>Heteroconchia</taxon>
        <taxon>Euheterodonta</taxon>
        <taxon>Imparidentia</taxon>
        <taxon>Neoheterodontei</taxon>
        <taxon>Cardiida</taxon>
        <taxon>Cardioidea</taxon>
        <taxon>Cardiidae</taxon>
        <taxon>Tridacninae</taxon>
        <taxon>Tridacna</taxon>
    </lineage>
</organism>
<feature type="transmembrane region" description="Helical" evidence="9">
    <location>
        <begin position="230"/>
        <end position="256"/>
    </location>
</feature>
<dbReference type="InterPro" id="IPR000298">
    <property type="entry name" value="Cyt_c_oxidase-like_su3"/>
</dbReference>
<dbReference type="PANTHER" id="PTHR11403:SF7">
    <property type="entry name" value="CYTOCHROME C OXIDASE SUBUNIT 3"/>
    <property type="match status" value="1"/>
</dbReference>
<evidence type="ECO:0000259" key="10">
    <source>
        <dbReference type="PROSITE" id="PS50253"/>
    </source>
</evidence>
<feature type="transmembrane region" description="Helical" evidence="9">
    <location>
        <begin position="49"/>
        <end position="66"/>
    </location>
</feature>
<feature type="domain" description="Heme-copper oxidase subunit III family profile" evidence="10">
    <location>
        <begin position="35"/>
        <end position="301"/>
    </location>
</feature>
<comment type="subcellular location">
    <subcellularLocation>
        <location evidence="1">Membrane</location>
        <topology evidence="1">Multi-pass membrane protein</topology>
    </subcellularLocation>
</comment>
<evidence type="ECO:0000313" key="11">
    <source>
        <dbReference type="EMBL" id="AYP72642.1"/>
    </source>
</evidence>
<gene>
    <name evidence="11" type="primary">COIII</name>
</gene>
<dbReference type="GO" id="GO:0019646">
    <property type="term" value="P:aerobic electron transport chain"/>
    <property type="evidence" value="ECO:0007669"/>
    <property type="project" value="InterPro"/>
</dbReference>
<dbReference type="InterPro" id="IPR024791">
    <property type="entry name" value="Cyt_c/ubiquinol_Oxase_su3"/>
</dbReference>
<evidence type="ECO:0000256" key="3">
    <source>
        <dbReference type="ARBA" id="ARBA00015944"/>
    </source>
</evidence>
<dbReference type="AlphaFoldDB" id="A0A3G3C734"/>
<sequence>MKKNWVNTESINFSSGSIKVSRFNQRYPLSSGQKFLTGYRLLERSKRPVYVSLAALSMVVGLVMVMHQKLVVLGFMLVSFGLAGMVKTVQGWFEEFNTEKWKRQHGSMTVRGVKVCMALFITSEAAFFASFFWAFSHACWGSCSMNMVWPPMGFRCISPWKWPMYNCALLIGSGLTVTYAHKAAKWQERSPYIHEERVHKALNVTCVLGGFFMLIQAYEYWSMPFSMNDSVYGSCFYMMTGFHGLHVIAGTVWLCCCGQAASNRAYMMRRPHLGIQLGVWYWHFVDVVWLMVWGVVYVNGSVWY</sequence>
<reference evidence="11" key="1">
    <citation type="journal article" date="2018" name="Mitochondrial DNA Part B Resour">
        <title>The complete mitochondrial genome sequence of the giant clam Tridacna derasa (Tridacnidae: Tridacna).</title>
        <authorList>
            <person name="Ma H."/>
            <person name="Lin L."/>
            <person name="Zhang Y."/>
            <person name="Chen S."/>
            <person name="Shi W."/>
            <person name="Yu Z."/>
        </authorList>
    </citation>
    <scope>NUCLEOTIDE SEQUENCE</scope>
</reference>
<proteinExistence type="inferred from homology"/>
<evidence type="ECO:0000256" key="5">
    <source>
        <dbReference type="ARBA" id="ARBA00022967"/>
    </source>
</evidence>
<name>A0A3G3C734_TRIDE</name>
<evidence type="ECO:0000256" key="6">
    <source>
        <dbReference type="ARBA" id="ARBA00022989"/>
    </source>
</evidence>
<feature type="transmembrane region" description="Helical" evidence="9">
    <location>
        <begin position="277"/>
        <end position="298"/>
    </location>
</feature>
<evidence type="ECO:0000256" key="9">
    <source>
        <dbReference type="SAM" id="Phobius"/>
    </source>
</evidence>
<dbReference type="InterPro" id="IPR033945">
    <property type="entry name" value="Cyt_c_oxase_su3_dom"/>
</dbReference>
<dbReference type="InterPro" id="IPR035973">
    <property type="entry name" value="Cyt_c_oxidase_su3-like_sf"/>
</dbReference>